<sequence length="344" mass="36449">MGRAIRALLILVLLLGLAGGGAFFYAQSVYERPGPLAAPAQVVVPRGGAETIGAALAERGVVADGRAFLAAAWATRGQGPLRAGEFLFPAGASLADVLGVLRTARPVQRRLTIPEGLMARQIVAVIDRAEGLVGETPPVDEGEVLPETYTYQYGDTRAAIVRRAMAAMDEALKEAWANKAPDLPISSAREALVLASIVERETGQAAERPRVASVFLNRLRRGMPLQSDPTVAYAATDGAPLERGLTRADLDREHPFNTYRNRGLTPGPIASPGKEALRAVTRPEATDFLYFVADGSGGHAFARTLEEHNRNVARWREVERARGAAGAGADPSPGPVPATAAPQR</sequence>
<comment type="caution">
    <text evidence="9">The sequence shown here is derived from an EMBL/GenBank/DDBJ whole genome shotgun (WGS) entry which is preliminary data.</text>
</comment>
<evidence type="ECO:0000256" key="8">
    <source>
        <dbReference type="SAM" id="MobiDB-lite"/>
    </source>
</evidence>
<comment type="similarity">
    <text evidence="7">Belongs to the transglycosylase MltG family.</text>
</comment>
<evidence type="ECO:0000313" key="10">
    <source>
        <dbReference type="Proteomes" id="UP001589789"/>
    </source>
</evidence>
<dbReference type="InterPro" id="IPR003770">
    <property type="entry name" value="MLTG-like"/>
</dbReference>
<dbReference type="CDD" id="cd08010">
    <property type="entry name" value="MltG_like"/>
    <property type="match status" value="1"/>
</dbReference>
<comment type="catalytic activity">
    <reaction evidence="7">
        <text>a peptidoglycan chain = a peptidoglycan chain with N-acetyl-1,6-anhydromuramyl-[peptide] at the reducing end + a peptidoglycan chain with N-acetylglucosamine at the non-reducing end.</text>
        <dbReference type="EC" id="4.2.2.29"/>
    </reaction>
</comment>
<evidence type="ECO:0000313" key="9">
    <source>
        <dbReference type="EMBL" id="MFC0385272.1"/>
    </source>
</evidence>
<evidence type="ECO:0000256" key="5">
    <source>
        <dbReference type="ARBA" id="ARBA00023239"/>
    </source>
</evidence>
<dbReference type="Pfam" id="PF02618">
    <property type="entry name" value="YceG"/>
    <property type="match status" value="1"/>
</dbReference>
<proteinExistence type="inferred from homology"/>
<keyword evidence="4 7" id="KW-0472">Membrane</keyword>
<evidence type="ECO:0000256" key="6">
    <source>
        <dbReference type="ARBA" id="ARBA00023316"/>
    </source>
</evidence>
<evidence type="ECO:0000256" key="4">
    <source>
        <dbReference type="ARBA" id="ARBA00023136"/>
    </source>
</evidence>
<organism evidence="9 10">
    <name type="scientific">Muricoccus vinaceus</name>
    <dbReference type="NCBI Taxonomy" id="424704"/>
    <lineage>
        <taxon>Bacteria</taxon>
        <taxon>Pseudomonadati</taxon>
        <taxon>Pseudomonadota</taxon>
        <taxon>Alphaproteobacteria</taxon>
        <taxon>Acetobacterales</taxon>
        <taxon>Roseomonadaceae</taxon>
        <taxon>Muricoccus</taxon>
    </lineage>
</organism>
<dbReference type="RefSeq" id="WP_377049425.1">
    <property type="nucleotide sequence ID" value="NZ_JBHLVZ010000005.1"/>
</dbReference>
<reference evidence="9 10" key="1">
    <citation type="submission" date="2024-09" db="EMBL/GenBank/DDBJ databases">
        <authorList>
            <person name="Sun Q."/>
            <person name="Mori K."/>
        </authorList>
    </citation>
    <scope>NUCLEOTIDE SEQUENCE [LARGE SCALE GENOMIC DNA]</scope>
    <source>
        <strain evidence="9 10">CCM 7468</strain>
    </source>
</reference>
<dbReference type="NCBIfam" id="TIGR00247">
    <property type="entry name" value="endolytic transglycosylase MltG"/>
    <property type="match status" value="1"/>
</dbReference>
<keyword evidence="1 7" id="KW-1003">Cell membrane</keyword>
<feature type="region of interest" description="Disordered" evidence="8">
    <location>
        <begin position="317"/>
        <end position="344"/>
    </location>
</feature>
<comment type="function">
    <text evidence="7">Functions as a peptidoglycan terminase that cleaves nascent peptidoglycan strands endolytically to terminate their elongation.</text>
</comment>
<evidence type="ECO:0000256" key="7">
    <source>
        <dbReference type="HAMAP-Rule" id="MF_02065"/>
    </source>
</evidence>
<gene>
    <name evidence="7 9" type="primary">mltG</name>
    <name evidence="9" type="ORF">ACFFIC_06860</name>
</gene>
<keyword evidence="3 7" id="KW-1133">Transmembrane helix</keyword>
<dbReference type="HAMAP" id="MF_02065">
    <property type="entry name" value="MltG"/>
    <property type="match status" value="1"/>
</dbReference>
<feature type="site" description="Important for catalytic activity" evidence="7">
    <location>
        <position position="201"/>
    </location>
</feature>
<keyword evidence="10" id="KW-1185">Reference proteome</keyword>
<evidence type="ECO:0000256" key="3">
    <source>
        <dbReference type="ARBA" id="ARBA00022989"/>
    </source>
</evidence>
<accession>A0ABV6INV3</accession>
<evidence type="ECO:0000256" key="2">
    <source>
        <dbReference type="ARBA" id="ARBA00022692"/>
    </source>
</evidence>
<dbReference type="PANTHER" id="PTHR30518:SF2">
    <property type="entry name" value="ENDOLYTIC MUREIN TRANSGLYCOSYLASE"/>
    <property type="match status" value="1"/>
</dbReference>
<dbReference type="EMBL" id="JBHLVZ010000005">
    <property type="protein sequence ID" value="MFC0385272.1"/>
    <property type="molecule type" value="Genomic_DNA"/>
</dbReference>
<protein>
    <recommendedName>
        <fullName evidence="7">Endolytic murein transglycosylase</fullName>
        <ecNumber evidence="7">4.2.2.29</ecNumber>
    </recommendedName>
    <alternativeName>
        <fullName evidence="7">Peptidoglycan lytic transglycosylase</fullName>
    </alternativeName>
    <alternativeName>
        <fullName evidence="7">Peptidoglycan polymerization terminase</fullName>
    </alternativeName>
</protein>
<keyword evidence="6 7" id="KW-0961">Cell wall biogenesis/degradation</keyword>
<dbReference type="EC" id="4.2.2.29" evidence="7"/>
<dbReference type="Gene3D" id="3.30.1490.480">
    <property type="entry name" value="Endolytic murein transglycosylase"/>
    <property type="match status" value="1"/>
</dbReference>
<evidence type="ECO:0000256" key="1">
    <source>
        <dbReference type="ARBA" id="ARBA00022475"/>
    </source>
</evidence>
<name>A0ABV6INV3_9PROT</name>
<keyword evidence="5 7" id="KW-0456">Lyase</keyword>
<keyword evidence="7" id="KW-0997">Cell inner membrane</keyword>
<keyword evidence="2 7" id="KW-0812">Transmembrane</keyword>
<dbReference type="PANTHER" id="PTHR30518">
    <property type="entry name" value="ENDOLYTIC MUREIN TRANSGLYCOSYLASE"/>
    <property type="match status" value="1"/>
</dbReference>
<dbReference type="Gene3D" id="3.30.160.60">
    <property type="entry name" value="Classic Zinc Finger"/>
    <property type="match status" value="1"/>
</dbReference>
<dbReference type="Proteomes" id="UP001589789">
    <property type="component" value="Unassembled WGS sequence"/>
</dbReference>